<sequence length="65" mass="7429">MNILGLTNLYERNEGISAGRYHEYELDVPLKAVLEILLETTRFEELVIQSAADDNNLLQSDISNY</sequence>
<keyword evidence="2" id="KW-1185">Reference proteome</keyword>
<reference evidence="1 2" key="1">
    <citation type="journal article" date="2014" name="PLoS Genet.">
        <title>Phylogenetically driven sequencing of extremely halophilic archaea reveals strategies for static and dynamic osmo-response.</title>
        <authorList>
            <person name="Becker E.A."/>
            <person name="Seitzer P.M."/>
            <person name="Tritt A."/>
            <person name="Larsen D."/>
            <person name="Krusor M."/>
            <person name="Yao A.I."/>
            <person name="Wu D."/>
            <person name="Madern D."/>
            <person name="Eisen J.A."/>
            <person name="Darling A.E."/>
            <person name="Facciotti M.T."/>
        </authorList>
    </citation>
    <scope>NUCLEOTIDE SEQUENCE [LARGE SCALE GENOMIC DNA]</scope>
    <source>
        <strain evidence="1 2">DSM 14210</strain>
    </source>
</reference>
<dbReference type="EMBL" id="AOJD01000081">
    <property type="protein sequence ID" value="ELZ32385.1"/>
    <property type="molecule type" value="Genomic_DNA"/>
</dbReference>
<name>M0DA67_9EURY</name>
<dbReference type="GO" id="GO:0051301">
    <property type="term" value="P:cell division"/>
    <property type="evidence" value="ECO:0007669"/>
    <property type="project" value="UniProtKB-KW"/>
</dbReference>
<protein>
    <submittedName>
        <fullName evidence="1">Cell division control protein 6</fullName>
    </submittedName>
</protein>
<keyword evidence="1" id="KW-0132">Cell division</keyword>
<dbReference type="Gene3D" id="1.10.10.10">
    <property type="entry name" value="Winged helix-like DNA-binding domain superfamily/Winged helix DNA-binding domain"/>
    <property type="match status" value="1"/>
</dbReference>
<evidence type="ECO:0000313" key="1">
    <source>
        <dbReference type="EMBL" id="ELZ32385.1"/>
    </source>
</evidence>
<keyword evidence="1" id="KW-0131">Cell cycle</keyword>
<gene>
    <name evidence="1" type="ORF">C472_15664</name>
</gene>
<accession>M0DA67</accession>
<dbReference type="AlphaFoldDB" id="M0DA67"/>
<evidence type="ECO:0000313" key="2">
    <source>
        <dbReference type="Proteomes" id="UP000011523"/>
    </source>
</evidence>
<dbReference type="Proteomes" id="UP000011523">
    <property type="component" value="Unassembled WGS sequence"/>
</dbReference>
<organism evidence="1 2">
    <name type="scientific">Halorubrum tebenquichense DSM 14210</name>
    <dbReference type="NCBI Taxonomy" id="1227485"/>
    <lineage>
        <taxon>Archaea</taxon>
        <taxon>Methanobacteriati</taxon>
        <taxon>Methanobacteriota</taxon>
        <taxon>Stenosarchaea group</taxon>
        <taxon>Halobacteria</taxon>
        <taxon>Halobacteriales</taxon>
        <taxon>Haloferacaceae</taxon>
        <taxon>Halorubrum</taxon>
    </lineage>
</organism>
<dbReference type="InterPro" id="IPR036388">
    <property type="entry name" value="WH-like_DNA-bd_sf"/>
</dbReference>
<comment type="caution">
    <text evidence="1">The sequence shown here is derived from an EMBL/GenBank/DDBJ whole genome shotgun (WGS) entry which is preliminary data.</text>
</comment>
<dbReference type="PATRIC" id="fig|1227485.3.peg.3057"/>
<proteinExistence type="predicted"/>